<dbReference type="RefSeq" id="WP_145085559.1">
    <property type="nucleotide sequence ID" value="NZ_VLKH01000010.1"/>
</dbReference>
<dbReference type="SUPFAM" id="SSF55073">
    <property type="entry name" value="Nucleotide cyclase"/>
    <property type="match status" value="1"/>
</dbReference>
<dbReference type="Gene3D" id="3.30.70.270">
    <property type="match status" value="1"/>
</dbReference>
<evidence type="ECO:0000259" key="2">
    <source>
        <dbReference type="PROSITE" id="PS50112"/>
    </source>
</evidence>
<dbReference type="Pfam" id="PF22673">
    <property type="entry name" value="MCP-like_PDC_1"/>
    <property type="match status" value="1"/>
</dbReference>
<dbReference type="Pfam" id="PF13426">
    <property type="entry name" value="PAS_9"/>
    <property type="match status" value="1"/>
</dbReference>
<protein>
    <submittedName>
        <fullName evidence="5">PAS domain S-box-containing protein/diguanylate cyclase (GGDEF)-like protein</fullName>
    </submittedName>
</protein>
<dbReference type="PROSITE" id="PS50113">
    <property type="entry name" value="PAC"/>
    <property type="match status" value="1"/>
</dbReference>
<dbReference type="PROSITE" id="PS50887">
    <property type="entry name" value="GGDEF"/>
    <property type="match status" value="1"/>
</dbReference>
<dbReference type="GO" id="GO:0052621">
    <property type="term" value="F:diguanylate cyclase activity"/>
    <property type="evidence" value="ECO:0007669"/>
    <property type="project" value="TreeGrafter"/>
</dbReference>
<dbReference type="NCBIfam" id="TIGR00254">
    <property type="entry name" value="GGDEF"/>
    <property type="match status" value="1"/>
</dbReference>
<evidence type="ECO:0000256" key="1">
    <source>
        <dbReference type="SAM" id="Phobius"/>
    </source>
</evidence>
<feature type="domain" description="PAS" evidence="2">
    <location>
        <begin position="358"/>
        <end position="431"/>
    </location>
</feature>
<dbReference type="InterPro" id="IPR043128">
    <property type="entry name" value="Rev_trsase/Diguanyl_cyclase"/>
</dbReference>
<organism evidence="5 6">
    <name type="scientific">Sedimentibacter saalensis</name>
    <dbReference type="NCBI Taxonomy" id="130788"/>
    <lineage>
        <taxon>Bacteria</taxon>
        <taxon>Bacillati</taxon>
        <taxon>Bacillota</taxon>
        <taxon>Tissierellia</taxon>
        <taxon>Sedimentibacter</taxon>
    </lineage>
</organism>
<dbReference type="SMART" id="SM00091">
    <property type="entry name" value="PAS"/>
    <property type="match status" value="2"/>
</dbReference>
<dbReference type="SMART" id="SM00267">
    <property type="entry name" value="GGDEF"/>
    <property type="match status" value="1"/>
</dbReference>
<dbReference type="GO" id="GO:0043709">
    <property type="term" value="P:cell adhesion involved in single-species biofilm formation"/>
    <property type="evidence" value="ECO:0007669"/>
    <property type="project" value="TreeGrafter"/>
</dbReference>
<reference evidence="5 6" key="1">
    <citation type="submission" date="2019-07" db="EMBL/GenBank/DDBJ databases">
        <title>Genomic Encyclopedia of Type Strains, Phase I: the one thousand microbial genomes (KMG-I) project.</title>
        <authorList>
            <person name="Kyrpides N."/>
        </authorList>
    </citation>
    <scope>NUCLEOTIDE SEQUENCE [LARGE SCALE GENOMIC DNA]</scope>
    <source>
        <strain evidence="5 6">DSM 13558</strain>
    </source>
</reference>
<dbReference type="Pfam" id="PF00990">
    <property type="entry name" value="GGDEF"/>
    <property type="match status" value="1"/>
</dbReference>
<dbReference type="OrthoDB" id="9805474at2"/>
<dbReference type="CDD" id="cd00130">
    <property type="entry name" value="PAS"/>
    <property type="match status" value="2"/>
</dbReference>
<dbReference type="InterPro" id="IPR035965">
    <property type="entry name" value="PAS-like_dom_sf"/>
</dbReference>
<dbReference type="InterPro" id="IPR029787">
    <property type="entry name" value="Nucleotide_cyclase"/>
</dbReference>
<name>A0A562J4S3_9FIRM</name>
<dbReference type="Gene3D" id="3.30.450.20">
    <property type="entry name" value="PAS domain"/>
    <property type="match status" value="3"/>
</dbReference>
<proteinExistence type="predicted"/>
<keyword evidence="1" id="KW-0472">Membrane</keyword>
<evidence type="ECO:0000259" key="4">
    <source>
        <dbReference type="PROSITE" id="PS50887"/>
    </source>
</evidence>
<dbReference type="PROSITE" id="PS50112">
    <property type="entry name" value="PAS"/>
    <property type="match status" value="2"/>
</dbReference>
<feature type="transmembrane region" description="Helical" evidence="1">
    <location>
        <begin position="317"/>
        <end position="340"/>
    </location>
</feature>
<dbReference type="FunFam" id="3.30.70.270:FF:000001">
    <property type="entry name" value="Diguanylate cyclase domain protein"/>
    <property type="match status" value="1"/>
</dbReference>
<dbReference type="GO" id="GO:0005886">
    <property type="term" value="C:plasma membrane"/>
    <property type="evidence" value="ECO:0007669"/>
    <property type="project" value="TreeGrafter"/>
</dbReference>
<dbReference type="Pfam" id="PF08447">
    <property type="entry name" value="PAS_3"/>
    <property type="match status" value="1"/>
</dbReference>
<evidence type="ECO:0000259" key="3">
    <source>
        <dbReference type="PROSITE" id="PS50113"/>
    </source>
</evidence>
<gene>
    <name evidence="5" type="ORF">LY60_03040</name>
</gene>
<dbReference type="Proteomes" id="UP000315343">
    <property type="component" value="Unassembled WGS sequence"/>
</dbReference>
<dbReference type="InterPro" id="IPR000014">
    <property type="entry name" value="PAS"/>
</dbReference>
<feature type="domain" description="GGDEF" evidence="4">
    <location>
        <begin position="632"/>
        <end position="761"/>
    </location>
</feature>
<keyword evidence="6" id="KW-1185">Reference proteome</keyword>
<dbReference type="SUPFAM" id="SSF55785">
    <property type="entry name" value="PYP-like sensor domain (PAS domain)"/>
    <property type="match status" value="2"/>
</dbReference>
<dbReference type="InterPro" id="IPR000160">
    <property type="entry name" value="GGDEF_dom"/>
</dbReference>
<dbReference type="PANTHER" id="PTHR45138:SF9">
    <property type="entry name" value="DIGUANYLATE CYCLASE DGCM-RELATED"/>
    <property type="match status" value="1"/>
</dbReference>
<keyword evidence="1" id="KW-0812">Transmembrane</keyword>
<dbReference type="NCBIfam" id="TIGR00229">
    <property type="entry name" value="sensory_box"/>
    <property type="match status" value="2"/>
</dbReference>
<dbReference type="CDD" id="cd12913">
    <property type="entry name" value="PDC1_MCP_like"/>
    <property type="match status" value="1"/>
</dbReference>
<dbReference type="InterPro" id="IPR050469">
    <property type="entry name" value="Diguanylate_Cyclase"/>
</dbReference>
<comment type="caution">
    <text evidence="5">The sequence shown here is derived from an EMBL/GenBank/DDBJ whole genome shotgun (WGS) entry which is preliminary data.</text>
</comment>
<dbReference type="EMBL" id="VLKH01000010">
    <property type="protein sequence ID" value="TWH78198.1"/>
    <property type="molecule type" value="Genomic_DNA"/>
</dbReference>
<sequence>MKSRFTNIKNINIIILLIIAFLISFSNNYDSSFDEFEETSRARGNLLREHVQISSSFIKSMSIYGNLFFENEYVIDNKYLSLLTYEEETNTFSLDTIKGTQHEKETGNITGIGQIPEEGMVRNEINLALQYNKFFSSHFEKYPDVAWLYYTSNNNFINIFPWVSSKDFKYSENLKTVEFFKVANPENNPTRKIIWTSAYVDHAGKGLMVTLSAPVYDDDTFKGVVSLDLTNEWLNNIINSNYESYLVDETDTILATSSKSMSSDQIHKIYDLSEVSKNYVETMKTYEKETVHRLGGYYFYSASFDDTPWNLFIRVPVWRIAVEALVATFPIIVISLLLLISIQQVDERKKSELAVKKEKELFKTTLFSINEGIIVTDNKGKITLMNNIAEQRTGWKKQQAYGQDFQNVFNSVNVNTGLKSKNPVNYVLETKENFDFEQNTALISNSGSEIYIRGSAAGIISDDKSIAGVVVSFKDMTVEYEQEKEIEEFLNMNLDMLCVTDTGGIFHRINKKFEDVLGYKAEDLDGKSIFSFMHTENADKSAVNIADEKHIPSDFISRFLCRDGSYKFLEWHTQTSIGKYIYYSARDITEKVATEKKLREDAFKDQLTGINNRRLFDTIIDNEIDMSEKSNKPLSMILLDLDNFKIVNDTYGHLVGDEILKQSAQTVSSIIRKSDIFVRYGGEEFVILMSQTSEDGAVLLAEKIRAALEEKKFTVAGRQTASFGVAVRMKGESFEDWYQRLDKALYKAKESGRNKVVAASSMK</sequence>
<keyword evidence="1" id="KW-1133">Transmembrane helix</keyword>
<accession>A0A562J4S3</accession>
<dbReference type="InterPro" id="IPR000700">
    <property type="entry name" value="PAS-assoc_C"/>
</dbReference>
<dbReference type="PANTHER" id="PTHR45138">
    <property type="entry name" value="REGULATORY COMPONENTS OF SENSORY TRANSDUCTION SYSTEM"/>
    <property type="match status" value="1"/>
</dbReference>
<dbReference type="GO" id="GO:1902201">
    <property type="term" value="P:negative regulation of bacterial-type flagellum-dependent cell motility"/>
    <property type="evidence" value="ECO:0007669"/>
    <property type="project" value="TreeGrafter"/>
</dbReference>
<evidence type="ECO:0000313" key="5">
    <source>
        <dbReference type="EMBL" id="TWH78198.1"/>
    </source>
</evidence>
<dbReference type="AlphaFoldDB" id="A0A562J4S3"/>
<feature type="domain" description="PAS" evidence="2">
    <location>
        <begin position="482"/>
        <end position="537"/>
    </location>
</feature>
<feature type="domain" description="PAC" evidence="3">
    <location>
        <begin position="436"/>
        <end position="488"/>
    </location>
</feature>
<evidence type="ECO:0000313" key="6">
    <source>
        <dbReference type="Proteomes" id="UP000315343"/>
    </source>
</evidence>
<dbReference type="InterPro" id="IPR013655">
    <property type="entry name" value="PAS_fold_3"/>
</dbReference>
<dbReference type="CDD" id="cd01949">
    <property type="entry name" value="GGDEF"/>
    <property type="match status" value="1"/>
</dbReference>